<evidence type="ECO:0000313" key="10">
    <source>
        <dbReference type="Proteomes" id="UP000274504"/>
    </source>
</evidence>
<keyword evidence="5 8" id="KW-1133">Transmembrane helix</keyword>
<dbReference type="InterPro" id="IPR037185">
    <property type="entry name" value="EmrE-like"/>
</dbReference>
<evidence type="ECO:0000256" key="7">
    <source>
        <dbReference type="ARBA" id="ARBA00037727"/>
    </source>
</evidence>
<dbReference type="PANTHER" id="PTHR14233:SF4">
    <property type="entry name" value="SOLUTE CARRIER FAMILY 35 MEMBER F2"/>
    <property type="match status" value="1"/>
</dbReference>
<feature type="transmembrane region" description="Helical" evidence="8">
    <location>
        <begin position="313"/>
        <end position="333"/>
    </location>
</feature>
<reference evidence="11" key="1">
    <citation type="submission" date="2017-02" db="UniProtKB">
        <authorList>
            <consortium name="WormBaseParasite"/>
        </authorList>
    </citation>
    <scope>IDENTIFICATION</scope>
</reference>
<evidence type="ECO:0000256" key="2">
    <source>
        <dbReference type="ARBA" id="ARBA00007863"/>
    </source>
</evidence>
<feature type="transmembrane region" description="Helical" evidence="8">
    <location>
        <begin position="58"/>
        <end position="81"/>
    </location>
</feature>
<dbReference type="InterPro" id="IPR009262">
    <property type="entry name" value="SLC35_F1/F2/F6"/>
</dbReference>
<feature type="transmembrane region" description="Helical" evidence="8">
    <location>
        <begin position="242"/>
        <end position="262"/>
    </location>
</feature>
<evidence type="ECO:0000313" key="11">
    <source>
        <dbReference type="WBParaSite" id="HDID_0000875101-mRNA-1"/>
    </source>
</evidence>
<organism evidence="11">
    <name type="scientific">Hymenolepis diminuta</name>
    <name type="common">Rat tapeworm</name>
    <dbReference type="NCBI Taxonomy" id="6216"/>
    <lineage>
        <taxon>Eukaryota</taxon>
        <taxon>Metazoa</taxon>
        <taxon>Spiralia</taxon>
        <taxon>Lophotrochozoa</taxon>
        <taxon>Platyhelminthes</taxon>
        <taxon>Cestoda</taxon>
        <taxon>Eucestoda</taxon>
        <taxon>Cyclophyllidea</taxon>
        <taxon>Hymenolepididae</taxon>
        <taxon>Hymenolepis</taxon>
    </lineage>
</organism>
<feature type="transmembrane region" description="Helical" evidence="8">
    <location>
        <begin position="374"/>
        <end position="391"/>
    </location>
</feature>
<evidence type="ECO:0000256" key="6">
    <source>
        <dbReference type="ARBA" id="ARBA00023136"/>
    </source>
</evidence>
<dbReference type="STRING" id="6216.A0A0R3STK8"/>
<keyword evidence="6 8" id="KW-0472">Membrane</keyword>
<dbReference type="WBParaSite" id="HDID_0000875101-mRNA-1">
    <property type="protein sequence ID" value="HDID_0000875101-mRNA-1"/>
    <property type="gene ID" value="HDID_0000875101"/>
</dbReference>
<feature type="transmembrane region" description="Helical" evidence="8">
    <location>
        <begin position="189"/>
        <end position="212"/>
    </location>
</feature>
<feature type="transmembrane region" description="Helical" evidence="8">
    <location>
        <begin position="345"/>
        <end position="368"/>
    </location>
</feature>
<dbReference type="InterPro" id="IPR052221">
    <property type="entry name" value="SLC35F_Transporter"/>
</dbReference>
<gene>
    <name evidence="9" type="ORF">HDID_LOCUS8749</name>
</gene>
<evidence type="ECO:0000313" key="9">
    <source>
        <dbReference type="EMBL" id="VDL61067.1"/>
    </source>
</evidence>
<sequence>MVSDVLVQEKHVNEHEAGMPHFSNGDDDSTSFDSCTDLTSTKLPVHSRFMHHLRRLPLPILLGQFLSALIATTGISSNFLVNFGVSLPLAQNFPHYLLLTLIYGTISWTRFCSKRHENSLSLWGKFVKFLHTRSWQYFIAGTIDVHANWAMVGAYALTNLTSVQLLDCITIPTAMLLSRFCLKTRYRWIHVTGVVICIIGSASMVGADYLAAAAKDATGNSTAAAKEATGNSTASESGNSQHITSVLLGDFLVIAGAVGYGISNVYQEFLVRKYGIIDYLGFASLSATIWTAIYCSTLERNVIIETIRAHDPANLPSIVGCFVGFALAMFLLYTVMPVALSKTNAVLVNLSLLTSDLYALLIGIYLFGNVFHPLYLASFAAIMVGVCLFASRDPIFRDIVRAPKEEDEA</sequence>
<evidence type="ECO:0000256" key="4">
    <source>
        <dbReference type="ARBA" id="ARBA00022692"/>
    </source>
</evidence>
<dbReference type="SUPFAM" id="SSF103481">
    <property type="entry name" value="Multidrug resistance efflux transporter EmrE"/>
    <property type="match status" value="1"/>
</dbReference>
<evidence type="ECO:0000256" key="1">
    <source>
        <dbReference type="ARBA" id="ARBA00004141"/>
    </source>
</evidence>
<keyword evidence="3" id="KW-0813">Transport</keyword>
<proteinExistence type="inferred from homology"/>
<dbReference type="GO" id="GO:0016020">
    <property type="term" value="C:membrane"/>
    <property type="evidence" value="ECO:0007669"/>
    <property type="project" value="UniProtKB-SubCell"/>
</dbReference>
<protein>
    <submittedName>
        <fullName evidence="11">Solute carrier family 35 member F1</fullName>
    </submittedName>
</protein>
<evidence type="ECO:0000256" key="8">
    <source>
        <dbReference type="SAM" id="Phobius"/>
    </source>
</evidence>
<evidence type="ECO:0000256" key="3">
    <source>
        <dbReference type="ARBA" id="ARBA00022448"/>
    </source>
</evidence>
<dbReference type="PANTHER" id="PTHR14233">
    <property type="entry name" value="DUF914-RELATED"/>
    <property type="match status" value="1"/>
</dbReference>
<comment type="similarity">
    <text evidence="2">Belongs to the SLC35F solute transporter family.</text>
</comment>
<dbReference type="Pfam" id="PF06027">
    <property type="entry name" value="SLC35F"/>
    <property type="match status" value="2"/>
</dbReference>
<keyword evidence="4 8" id="KW-0812">Transmembrane</keyword>
<feature type="transmembrane region" description="Helical" evidence="8">
    <location>
        <begin position="274"/>
        <end position="293"/>
    </location>
</feature>
<dbReference type="AlphaFoldDB" id="A0A0R3STK8"/>
<name>A0A0R3STK8_HYMDI</name>
<feature type="transmembrane region" description="Helical" evidence="8">
    <location>
        <begin position="93"/>
        <end position="113"/>
    </location>
</feature>
<comment type="subcellular location">
    <subcellularLocation>
        <location evidence="1">Membrane</location>
        <topology evidence="1">Multi-pass membrane protein</topology>
    </subcellularLocation>
</comment>
<comment type="function">
    <text evidence="7">Putative solute transporter.</text>
</comment>
<dbReference type="EMBL" id="UYSG01011137">
    <property type="protein sequence ID" value="VDL61067.1"/>
    <property type="molecule type" value="Genomic_DNA"/>
</dbReference>
<dbReference type="OrthoDB" id="429955at2759"/>
<evidence type="ECO:0000256" key="5">
    <source>
        <dbReference type="ARBA" id="ARBA00022989"/>
    </source>
</evidence>
<dbReference type="GO" id="GO:0022857">
    <property type="term" value="F:transmembrane transporter activity"/>
    <property type="evidence" value="ECO:0007669"/>
    <property type="project" value="InterPro"/>
</dbReference>
<accession>A0A0R3STK8</accession>
<dbReference type="Proteomes" id="UP000274504">
    <property type="component" value="Unassembled WGS sequence"/>
</dbReference>
<reference evidence="9 10" key="2">
    <citation type="submission" date="2018-11" db="EMBL/GenBank/DDBJ databases">
        <authorList>
            <consortium name="Pathogen Informatics"/>
        </authorList>
    </citation>
    <scope>NUCLEOTIDE SEQUENCE [LARGE SCALE GENOMIC DNA]</scope>
</reference>